<keyword evidence="8 17" id="KW-0472">Membrane</keyword>
<comment type="caution">
    <text evidence="19">The sequence shown here is derived from an EMBL/GenBank/DDBJ whole genome shotgun (WGS) entry which is preliminary data.</text>
</comment>
<feature type="domain" description="SPX" evidence="18">
    <location>
        <begin position="1"/>
        <end position="181"/>
    </location>
</feature>
<dbReference type="EC" id="2.7.4.1" evidence="3"/>
<dbReference type="CDD" id="cd07751">
    <property type="entry name" value="PolyPPase_VTC4_like"/>
    <property type="match status" value="1"/>
</dbReference>
<dbReference type="InterPro" id="IPR004331">
    <property type="entry name" value="SPX_dom"/>
</dbReference>
<dbReference type="PROSITE" id="PS51382">
    <property type="entry name" value="SPX"/>
    <property type="match status" value="1"/>
</dbReference>
<dbReference type="EMBL" id="SOZI01000050">
    <property type="protein sequence ID" value="TNY21135.1"/>
    <property type="molecule type" value="Genomic_DNA"/>
</dbReference>
<dbReference type="OrthoDB" id="6493944at2759"/>
<dbReference type="Pfam" id="PF03105">
    <property type="entry name" value="SPX"/>
    <property type="match status" value="1"/>
</dbReference>
<gene>
    <name evidence="19" type="ORF">DMC30DRAFT_416339</name>
</gene>
<feature type="transmembrane region" description="Helical" evidence="17">
    <location>
        <begin position="725"/>
        <end position="744"/>
    </location>
</feature>
<evidence type="ECO:0000256" key="5">
    <source>
        <dbReference type="ARBA" id="ARBA00022679"/>
    </source>
</evidence>
<evidence type="ECO:0000256" key="15">
    <source>
        <dbReference type="SAM" id="Coils"/>
    </source>
</evidence>
<dbReference type="InterPro" id="IPR018966">
    <property type="entry name" value="VTC_domain"/>
</dbReference>
<feature type="coiled-coil region" evidence="15">
    <location>
        <begin position="51"/>
        <end position="85"/>
    </location>
</feature>
<dbReference type="STRING" id="5288.A0A5C5FWX1"/>
<evidence type="ECO:0000256" key="9">
    <source>
        <dbReference type="ARBA" id="ARBA00050204"/>
    </source>
</evidence>
<feature type="compositionally biased region" description="Basic and acidic residues" evidence="16">
    <location>
        <begin position="650"/>
        <end position="670"/>
    </location>
</feature>
<dbReference type="InterPro" id="IPR003807">
    <property type="entry name" value="DUF202"/>
</dbReference>
<dbReference type="Proteomes" id="UP000311382">
    <property type="component" value="Unassembled WGS sequence"/>
</dbReference>
<keyword evidence="15" id="KW-0175">Coiled coil</keyword>
<feature type="compositionally biased region" description="Low complexity" evidence="16">
    <location>
        <begin position="534"/>
        <end position="543"/>
    </location>
</feature>
<dbReference type="GO" id="GO:0033254">
    <property type="term" value="C:vacuolar transporter chaperone complex"/>
    <property type="evidence" value="ECO:0007669"/>
    <property type="project" value="TreeGrafter"/>
</dbReference>
<evidence type="ECO:0000256" key="10">
    <source>
        <dbReference type="ARBA" id="ARBA00061390"/>
    </source>
</evidence>
<evidence type="ECO:0000256" key="3">
    <source>
        <dbReference type="ARBA" id="ARBA00012960"/>
    </source>
</evidence>
<evidence type="ECO:0000256" key="17">
    <source>
        <dbReference type="SAM" id="Phobius"/>
    </source>
</evidence>
<keyword evidence="4" id="KW-0926">Vacuole</keyword>
<feature type="compositionally biased region" description="Acidic residues" evidence="16">
    <location>
        <begin position="112"/>
        <end position="127"/>
    </location>
</feature>
<keyword evidence="7 17" id="KW-1133">Transmembrane helix</keyword>
<feature type="region of interest" description="Disordered" evidence="16">
    <location>
        <begin position="600"/>
        <end position="635"/>
    </location>
</feature>
<feature type="compositionally biased region" description="Polar residues" evidence="16">
    <location>
        <begin position="94"/>
        <end position="105"/>
    </location>
</feature>
<dbReference type="Pfam" id="PF02656">
    <property type="entry name" value="DUF202"/>
    <property type="match status" value="1"/>
</dbReference>
<dbReference type="CDD" id="cd14480">
    <property type="entry name" value="SPX_VTC2_like"/>
    <property type="match status" value="1"/>
</dbReference>
<comment type="cofactor">
    <cofactor evidence="1">
        <name>Mn(2+)</name>
        <dbReference type="ChEBI" id="CHEBI:29035"/>
    </cofactor>
</comment>
<evidence type="ECO:0000256" key="13">
    <source>
        <dbReference type="ARBA" id="ARBA00080494"/>
    </source>
</evidence>
<feature type="region of interest" description="Disordered" evidence="16">
    <location>
        <begin position="86"/>
        <end position="127"/>
    </location>
</feature>
<keyword evidence="20" id="KW-1185">Reference proteome</keyword>
<evidence type="ECO:0000256" key="7">
    <source>
        <dbReference type="ARBA" id="ARBA00022989"/>
    </source>
</evidence>
<dbReference type="InterPro" id="IPR042267">
    <property type="entry name" value="VTC_sf"/>
</dbReference>
<protein>
    <recommendedName>
        <fullName evidence="11">Vacuolar transporter chaperone complex subunit 4</fullName>
        <ecNumber evidence="3">2.7.4.1</ecNumber>
    </recommendedName>
    <alternativeName>
        <fullName evidence="13">Polyphosphate kinase</fullName>
    </alternativeName>
    <alternativeName>
        <fullName evidence="12">SPX-dependent polyphosphate polymerase VTC subunit 4</fullName>
    </alternativeName>
    <alternativeName>
        <fullName evidence="14">Vacuolar membrane polyphosphate polymerase catalytic subunit</fullName>
    </alternativeName>
</protein>
<organism evidence="19 20">
    <name type="scientific">Rhodotorula diobovata</name>
    <dbReference type="NCBI Taxonomy" id="5288"/>
    <lineage>
        <taxon>Eukaryota</taxon>
        <taxon>Fungi</taxon>
        <taxon>Dikarya</taxon>
        <taxon>Basidiomycota</taxon>
        <taxon>Pucciniomycotina</taxon>
        <taxon>Microbotryomycetes</taxon>
        <taxon>Sporidiobolales</taxon>
        <taxon>Sporidiobolaceae</taxon>
        <taxon>Rhodotorula</taxon>
    </lineage>
</organism>
<evidence type="ECO:0000256" key="12">
    <source>
        <dbReference type="ARBA" id="ARBA00075894"/>
    </source>
</evidence>
<proteinExistence type="inferred from homology"/>
<dbReference type="InterPro" id="IPR051572">
    <property type="entry name" value="VTC_Complex_Subunit"/>
</dbReference>
<dbReference type="GO" id="GO:0008976">
    <property type="term" value="F:polyphosphate kinase activity"/>
    <property type="evidence" value="ECO:0007669"/>
    <property type="project" value="UniProtKB-EC"/>
</dbReference>
<dbReference type="PANTHER" id="PTHR46140:SF1">
    <property type="entry name" value="VACUOLAR TRANSPORTER CHAPERONE COMPLEX SUBUNIT 4-RELATED"/>
    <property type="match status" value="1"/>
</dbReference>
<evidence type="ECO:0000259" key="18">
    <source>
        <dbReference type="PROSITE" id="PS51382"/>
    </source>
</evidence>
<dbReference type="GO" id="GO:0006799">
    <property type="term" value="P:polyphosphate biosynthetic process"/>
    <property type="evidence" value="ECO:0007669"/>
    <property type="project" value="UniProtKB-ARBA"/>
</dbReference>
<dbReference type="FunFam" id="3.20.100.30:FF:000001">
    <property type="entry name" value="Vacuolar transporter chaperone 4"/>
    <property type="match status" value="1"/>
</dbReference>
<comment type="similarity">
    <text evidence="10">Belongs to the VTC4 family.</text>
</comment>
<keyword evidence="5" id="KW-0808">Transferase</keyword>
<evidence type="ECO:0000256" key="2">
    <source>
        <dbReference type="ARBA" id="ARBA00004128"/>
    </source>
</evidence>
<evidence type="ECO:0000256" key="16">
    <source>
        <dbReference type="SAM" id="MobiDB-lite"/>
    </source>
</evidence>
<sequence length="809" mass="90592">MKFGAVIKDALYQDWQASYIDYGGLKRFIKDRQAKHQWDDADEADFIKALESELEKVAKFQESKIAELTEKIDNYEHEVKDLIALSGESKRRPSTSGNGEGSSTDQQHDPEGAEATDDSMSDTSDDEFEDRFVDLEEDLANVIADVHDLGHFSHLNYTGFIKIVKKHDKRTGFTLKGQFMRDFLEKRPFYKESFDTIIVQLSRLYNLVRTRGNPVQGDASAGGNQSAFVRQTTKYWVHPDNYVQLKLVILKHLPILVFDSAKPFQVEDTAVSSVYFDNENLDLYMGRLEKTEGAEAIRLRWYGGMDVKQIFVERKTHREDWTGEKSVKARFPIAEHLVNDYIAGRHTMDETFEQLRKKGKKTDKEVDSMIKLAREIQAAIKHKKLGPVMRTFYNRTAFQLPGDARVRISFDTQLSLIREDNWDGTQRSGNNWRRTDIGIDWPFSQLPDADKELFPYGVLEVKLQTQMGQEPPEWVRELVSSHLVEAVPKFSKFIHGCATLLPNRVDLIPFWLPQMETDIRKPATQKAQIQRPITSGSGTNSGTPSDARSADLAQYTEPVSDDEDDEGNRHFAATTDEAGWADLDPQAAAEAKAFRDAQAKLQAGPGGQPDRSHLTAAIPKPPSNKPSADFFPKLTPQNLSKLVESRYTLDRDRGLNERSGSGEDAGREEADATGATAATGNPSGISLTPGRVEYVSSFRAQQGKKIAIPVRVEPKVFYANERTTLAWIEFSVVVSAIGIGILSFADPHDDIALAASSIFTAVALLSILYTAGINRQAVNYHDYIGPTALCGFILLGVVVNFALRIKQGL</sequence>
<dbReference type="Gene3D" id="3.20.100.30">
    <property type="entry name" value="VTC, catalytic tunnel domain"/>
    <property type="match status" value="1"/>
</dbReference>
<feature type="transmembrane region" description="Helical" evidence="17">
    <location>
        <begin position="783"/>
        <end position="803"/>
    </location>
</feature>
<reference evidence="19 20" key="1">
    <citation type="submission" date="2019-03" db="EMBL/GenBank/DDBJ databases">
        <title>Rhodosporidium diobovatum UCD-FST 08-225 genome sequencing, assembly, and annotation.</title>
        <authorList>
            <person name="Fakankun I.U."/>
            <person name="Fristensky B."/>
            <person name="Levin D.B."/>
        </authorList>
    </citation>
    <scope>NUCLEOTIDE SEQUENCE [LARGE SCALE GENOMIC DNA]</scope>
    <source>
        <strain evidence="19 20">UCD-FST 08-225</strain>
    </source>
</reference>
<evidence type="ECO:0000256" key="4">
    <source>
        <dbReference type="ARBA" id="ARBA00022554"/>
    </source>
</evidence>
<evidence type="ECO:0000256" key="8">
    <source>
        <dbReference type="ARBA" id="ARBA00023136"/>
    </source>
</evidence>
<evidence type="ECO:0000256" key="14">
    <source>
        <dbReference type="ARBA" id="ARBA00081313"/>
    </source>
</evidence>
<dbReference type="Pfam" id="PF09359">
    <property type="entry name" value="VTC"/>
    <property type="match status" value="1"/>
</dbReference>
<feature type="region of interest" description="Disordered" evidence="16">
    <location>
        <begin position="650"/>
        <end position="684"/>
    </location>
</feature>
<evidence type="ECO:0000313" key="19">
    <source>
        <dbReference type="EMBL" id="TNY21135.1"/>
    </source>
</evidence>
<accession>A0A5C5FWX1</accession>
<evidence type="ECO:0000256" key="6">
    <source>
        <dbReference type="ARBA" id="ARBA00022692"/>
    </source>
</evidence>
<evidence type="ECO:0000313" key="20">
    <source>
        <dbReference type="Proteomes" id="UP000311382"/>
    </source>
</evidence>
<dbReference type="PANTHER" id="PTHR46140">
    <property type="entry name" value="VACUOLAR TRANSPORTER CHAPERONE 1-RELATED"/>
    <property type="match status" value="1"/>
</dbReference>
<dbReference type="AlphaFoldDB" id="A0A5C5FWX1"/>
<comment type="subcellular location">
    <subcellularLocation>
        <location evidence="2">Vacuole membrane</location>
        <topology evidence="2">Multi-pass membrane protein</topology>
    </subcellularLocation>
</comment>
<feature type="transmembrane region" description="Helical" evidence="17">
    <location>
        <begin position="751"/>
        <end position="771"/>
    </location>
</feature>
<dbReference type="GO" id="GO:0000329">
    <property type="term" value="C:fungal-type vacuole membrane"/>
    <property type="evidence" value="ECO:0007669"/>
    <property type="project" value="TreeGrafter"/>
</dbReference>
<keyword evidence="6 17" id="KW-0812">Transmembrane</keyword>
<name>A0A5C5FWX1_9BASI</name>
<comment type="catalytic activity">
    <reaction evidence="9">
        <text>[phosphate](n) + ATP = [phosphate](n+1) + ADP</text>
        <dbReference type="Rhea" id="RHEA:19573"/>
        <dbReference type="Rhea" id="RHEA-COMP:9859"/>
        <dbReference type="Rhea" id="RHEA-COMP:14280"/>
        <dbReference type="ChEBI" id="CHEBI:16838"/>
        <dbReference type="ChEBI" id="CHEBI:30616"/>
        <dbReference type="ChEBI" id="CHEBI:456216"/>
        <dbReference type="EC" id="2.7.4.1"/>
    </reaction>
    <physiologicalReaction direction="left-to-right" evidence="9">
        <dbReference type="Rhea" id="RHEA:19574"/>
    </physiologicalReaction>
</comment>
<evidence type="ECO:0000256" key="1">
    <source>
        <dbReference type="ARBA" id="ARBA00001936"/>
    </source>
</evidence>
<feature type="region of interest" description="Disordered" evidence="16">
    <location>
        <begin position="521"/>
        <end position="569"/>
    </location>
</feature>
<evidence type="ECO:0000256" key="11">
    <source>
        <dbReference type="ARBA" id="ARBA00067464"/>
    </source>
</evidence>